<dbReference type="Pfam" id="PF00664">
    <property type="entry name" value="ABC_membrane"/>
    <property type="match status" value="1"/>
</dbReference>
<comment type="subcellular location">
    <subcellularLocation>
        <location evidence="1">Membrane</location>
        <topology evidence="1">Multi-pass membrane protein</topology>
    </subcellularLocation>
</comment>
<sequence>MLDRRLTLRTFQTLNVVLPLACYIIATCYAAFAGIRPPTSPKLQKFQLGVCSLAFISTCAQAIVAAKLSDPWSTSDPDVVYALYLALVWSILLLGLTETAGIISYPHNGAWATLFIFGSVVSALQLDQTSPSNSLIYARSILQGIQLGLTSILLGATVLVKCVGTGKSTGNDDEHQPLLGGEDGSSKSAERKPAKVLDQEEIDREEIHQRAGWQYLASFKVFLPFMFPRSLQQRVLFGGMLLCSGLKRIVTVGIPLSLGAVVNGLGTHVPWAAIALYGFLRFLNSPAGLSLVDTWLSYQLNTDMTIALNRHCYDHLMNLSANFHDSKKSSIIWQTMNQGSDVVDLFHDCLFDFVPTIIDFCAAAVVLTYLFGAYMLFIVMVTSIFFYWLTLKALHKKRALNRLSRDSWLDQWHHLTETTMNWSTVTQFGRISHEMQRYREKGDINRSTKMTFWLYECWTRFVRYTIPSISFLGACGVAALQIGHGQHKIGDFVILVTYWAQVTSPLDVLANNLWKVARNLVNAERLLVLLEKAPAICDPPIPKKFTFLGGAIEFENVSFSYDGKRKVADNLSFRGTPGQTIALVGQTGSGKSTILKLLFRFYDPEQGRILIDGQDVRQIAMEDFRNHIAIIPQTPVVFNASIMENVKYPDVDCTDEEVTEACKAAALHDKIMTFTNGYQEQIGERGTKLSGGELQRLAIARAMLKKADMLLLDEATSSVDSVTEKQIQTSLRKLCAGKTTLVIAHRLSTILHADQILVIRDGQVVESGTHEVLIRQQGAYNELWSSQVQTQSKEVATGSKGVRLINDLASNEQDTDNLVVSETKDPDGKDRPKSPLKPTAPEFVPRSLQKGTDVSSQSTEIGVESSTQTRANDTNTK</sequence>
<dbReference type="SUPFAM" id="SSF52540">
    <property type="entry name" value="P-loop containing nucleoside triphosphate hydrolases"/>
    <property type="match status" value="1"/>
</dbReference>
<dbReference type="PROSITE" id="PS50929">
    <property type="entry name" value="ABC_TM1F"/>
    <property type="match status" value="1"/>
</dbReference>
<dbReference type="STRING" id="1016849.A0A0D1VU53"/>
<keyword evidence="4" id="KW-0547">Nucleotide-binding</keyword>
<feature type="region of interest" description="Disordered" evidence="9">
    <location>
        <begin position="171"/>
        <end position="198"/>
    </location>
</feature>
<dbReference type="FunFam" id="3.40.50.300:FF:000287">
    <property type="entry name" value="Multidrug ABC transporter ATP-binding protein"/>
    <property type="match status" value="1"/>
</dbReference>
<proteinExistence type="inferred from homology"/>
<dbReference type="PROSITE" id="PS00211">
    <property type="entry name" value="ABC_TRANSPORTER_1"/>
    <property type="match status" value="1"/>
</dbReference>
<protein>
    <recommendedName>
        <fullName evidence="15">ABC transporter domain-containing protein</fullName>
    </recommendedName>
</protein>
<organism evidence="13 14">
    <name type="scientific">Exophiala sideris</name>
    <dbReference type="NCBI Taxonomy" id="1016849"/>
    <lineage>
        <taxon>Eukaryota</taxon>
        <taxon>Fungi</taxon>
        <taxon>Dikarya</taxon>
        <taxon>Ascomycota</taxon>
        <taxon>Pezizomycotina</taxon>
        <taxon>Eurotiomycetes</taxon>
        <taxon>Chaetothyriomycetidae</taxon>
        <taxon>Chaetothyriales</taxon>
        <taxon>Herpotrichiellaceae</taxon>
        <taxon>Exophiala</taxon>
    </lineage>
</organism>
<dbReference type="Pfam" id="PF00005">
    <property type="entry name" value="ABC_tran"/>
    <property type="match status" value="1"/>
</dbReference>
<dbReference type="CDD" id="cd18583">
    <property type="entry name" value="ABC_6TM_HMT1"/>
    <property type="match status" value="1"/>
</dbReference>
<evidence type="ECO:0000256" key="8">
    <source>
        <dbReference type="ARBA" id="ARBA00024363"/>
    </source>
</evidence>
<dbReference type="InterPro" id="IPR036640">
    <property type="entry name" value="ABC1_TM_sf"/>
</dbReference>
<dbReference type="SMART" id="SM00382">
    <property type="entry name" value="AAA"/>
    <property type="match status" value="1"/>
</dbReference>
<dbReference type="InterPro" id="IPR003439">
    <property type="entry name" value="ABC_transporter-like_ATP-bd"/>
</dbReference>
<dbReference type="GO" id="GO:0005524">
    <property type="term" value="F:ATP binding"/>
    <property type="evidence" value="ECO:0007669"/>
    <property type="project" value="UniProtKB-KW"/>
</dbReference>
<dbReference type="EMBL" id="KN846953">
    <property type="protein sequence ID" value="KIV79690.1"/>
    <property type="molecule type" value="Genomic_DNA"/>
</dbReference>
<dbReference type="GO" id="GO:0016887">
    <property type="term" value="F:ATP hydrolysis activity"/>
    <property type="evidence" value="ECO:0007669"/>
    <property type="project" value="InterPro"/>
</dbReference>
<evidence type="ECO:0000313" key="13">
    <source>
        <dbReference type="EMBL" id="KIV79690.1"/>
    </source>
</evidence>
<evidence type="ECO:0000256" key="10">
    <source>
        <dbReference type="SAM" id="Phobius"/>
    </source>
</evidence>
<evidence type="ECO:0000256" key="9">
    <source>
        <dbReference type="SAM" id="MobiDB-lite"/>
    </source>
</evidence>
<dbReference type="Gene3D" id="1.20.1560.10">
    <property type="entry name" value="ABC transporter type 1, transmembrane domain"/>
    <property type="match status" value="1"/>
</dbReference>
<evidence type="ECO:0008006" key="15">
    <source>
        <dbReference type="Google" id="ProtNLM"/>
    </source>
</evidence>
<dbReference type="OrthoDB" id="6500128at2759"/>
<dbReference type="InterPro" id="IPR017871">
    <property type="entry name" value="ABC_transporter-like_CS"/>
</dbReference>
<dbReference type="InterPro" id="IPR011527">
    <property type="entry name" value="ABC1_TM_dom"/>
</dbReference>
<feature type="domain" description="ABC transporter" evidence="11">
    <location>
        <begin position="552"/>
        <end position="786"/>
    </location>
</feature>
<evidence type="ECO:0000313" key="14">
    <source>
        <dbReference type="Proteomes" id="UP000053599"/>
    </source>
</evidence>
<dbReference type="InterPro" id="IPR003593">
    <property type="entry name" value="AAA+_ATPase"/>
</dbReference>
<feature type="compositionally biased region" description="Basic and acidic residues" evidence="9">
    <location>
        <begin position="184"/>
        <end position="198"/>
    </location>
</feature>
<dbReference type="SUPFAM" id="SSF90123">
    <property type="entry name" value="ABC transporter transmembrane region"/>
    <property type="match status" value="1"/>
</dbReference>
<feature type="compositionally biased region" description="Basic and acidic residues" evidence="9">
    <location>
        <begin position="822"/>
        <end position="833"/>
    </location>
</feature>
<dbReference type="AlphaFoldDB" id="A0A0D1VU53"/>
<evidence type="ECO:0000256" key="3">
    <source>
        <dbReference type="ARBA" id="ARBA00022692"/>
    </source>
</evidence>
<evidence type="ECO:0000259" key="12">
    <source>
        <dbReference type="PROSITE" id="PS50929"/>
    </source>
</evidence>
<evidence type="ECO:0000256" key="4">
    <source>
        <dbReference type="ARBA" id="ARBA00022741"/>
    </source>
</evidence>
<dbReference type="InterPro" id="IPR027417">
    <property type="entry name" value="P-loop_NTPase"/>
</dbReference>
<keyword evidence="7 10" id="KW-0472">Membrane</keyword>
<feature type="domain" description="ABC transmembrane type-1" evidence="12">
    <location>
        <begin position="239"/>
        <end position="513"/>
    </location>
</feature>
<keyword evidence="3 10" id="KW-0812">Transmembrane</keyword>
<dbReference type="Gene3D" id="3.40.50.300">
    <property type="entry name" value="P-loop containing nucleotide triphosphate hydrolases"/>
    <property type="match status" value="1"/>
</dbReference>
<evidence type="ECO:0000256" key="6">
    <source>
        <dbReference type="ARBA" id="ARBA00022989"/>
    </source>
</evidence>
<evidence type="ECO:0000256" key="2">
    <source>
        <dbReference type="ARBA" id="ARBA00022448"/>
    </source>
</evidence>
<evidence type="ECO:0000256" key="5">
    <source>
        <dbReference type="ARBA" id="ARBA00022840"/>
    </source>
</evidence>
<feature type="region of interest" description="Disordered" evidence="9">
    <location>
        <begin position="813"/>
        <end position="877"/>
    </location>
</feature>
<feature type="compositionally biased region" description="Polar residues" evidence="9">
    <location>
        <begin position="849"/>
        <end position="877"/>
    </location>
</feature>
<feature type="transmembrane region" description="Helical" evidence="10">
    <location>
        <begin position="12"/>
        <end position="34"/>
    </location>
</feature>
<comment type="similarity">
    <text evidence="8">Belongs to the ABC transporter superfamily. ABCB family. Heavy Metal importer (TC 3.A.1.210) subfamily.</text>
</comment>
<dbReference type="GO" id="GO:0140359">
    <property type="term" value="F:ABC-type transporter activity"/>
    <property type="evidence" value="ECO:0007669"/>
    <property type="project" value="InterPro"/>
</dbReference>
<dbReference type="GO" id="GO:0005774">
    <property type="term" value="C:vacuolar membrane"/>
    <property type="evidence" value="ECO:0007669"/>
    <property type="project" value="TreeGrafter"/>
</dbReference>
<keyword evidence="5" id="KW-0067">ATP-binding</keyword>
<dbReference type="PANTHER" id="PTHR24221:SF651">
    <property type="entry name" value="HEAVY METAL TOLERANCE PROTEIN"/>
    <property type="match status" value="1"/>
</dbReference>
<feature type="transmembrane region" description="Helical" evidence="10">
    <location>
        <begin position="79"/>
        <end position="97"/>
    </location>
</feature>
<feature type="transmembrane region" description="Helical" evidence="10">
    <location>
        <begin position="109"/>
        <end position="126"/>
    </location>
</feature>
<evidence type="ECO:0000259" key="11">
    <source>
        <dbReference type="PROSITE" id="PS50893"/>
    </source>
</evidence>
<dbReference type="Proteomes" id="UP000053599">
    <property type="component" value="Unassembled WGS sequence"/>
</dbReference>
<name>A0A0D1VU53_9EURO</name>
<gene>
    <name evidence="13" type="ORF">PV11_07237</name>
</gene>
<keyword evidence="2" id="KW-0813">Transport</keyword>
<dbReference type="HOGENOM" id="CLU_000604_6_0_1"/>
<evidence type="ECO:0000256" key="7">
    <source>
        <dbReference type="ARBA" id="ARBA00023136"/>
    </source>
</evidence>
<keyword evidence="6 10" id="KW-1133">Transmembrane helix</keyword>
<accession>A0A0D1VU53</accession>
<evidence type="ECO:0000256" key="1">
    <source>
        <dbReference type="ARBA" id="ARBA00004141"/>
    </source>
</evidence>
<feature type="transmembrane region" description="Helical" evidence="10">
    <location>
        <begin position="366"/>
        <end position="389"/>
    </location>
</feature>
<dbReference type="PANTHER" id="PTHR24221">
    <property type="entry name" value="ATP-BINDING CASSETTE SUB-FAMILY B"/>
    <property type="match status" value="1"/>
</dbReference>
<dbReference type="InterPro" id="IPR039421">
    <property type="entry name" value="Type_1_exporter"/>
</dbReference>
<dbReference type="PROSITE" id="PS50893">
    <property type="entry name" value="ABC_TRANSPORTER_2"/>
    <property type="match status" value="1"/>
</dbReference>
<reference evidence="13 14" key="1">
    <citation type="submission" date="2015-01" db="EMBL/GenBank/DDBJ databases">
        <title>The Genome Sequence of Exophiala sideris CBS121828.</title>
        <authorList>
            <consortium name="The Broad Institute Genomics Platform"/>
            <person name="Cuomo C."/>
            <person name="de Hoog S."/>
            <person name="Gorbushina A."/>
            <person name="Stielow B."/>
            <person name="Teixiera M."/>
            <person name="Abouelleil A."/>
            <person name="Chapman S.B."/>
            <person name="Priest M."/>
            <person name="Young S.K."/>
            <person name="Wortman J."/>
            <person name="Nusbaum C."/>
            <person name="Birren B."/>
        </authorList>
    </citation>
    <scope>NUCLEOTIDE SEQUENCE [LARGE SCALE GENOMIC DNA]</scope>
    <source>
        <strain evidence="13 14">CBS 121828</strain>
    </source>
</reference>